<keyword evidence="2" id="KW-0812">Transmembrane</keyword>
<feature type="region of interest" description="Disordered" evidence="1">
    <location>
        <begin position="1"/>
        <end position="22"/>
    </location>
</feature>
<feature type="transmembrane region" description="Helical" evidence="2">
    <location>
        <begin position="397"/>
        <end position="414"/>
    </location>
</feature>
<dbReference type="EMBL" id="JABCIY010000007">
    <property type="protein sequence ID" value="KAF7197711.1"/>
    <property type="molecule type" value="Genomic_DNA"/>
</dbReference>
<feature type="transmembrane region" description="Helical" evidence="2">
    <location>
        <begin position="270"/>
        <end position="294"/>
    </location>
</feature>
<feature type="transmembrane region" description="Helical" evidence="2">
    <location>
        <begin position="306"/>
        <end position="323"/>
    </location>
</feature>
<dbReference type="Proteomes" id="UP000660729">
    <property type="component" value="Unassembled WGS sequence"/>
</dbReference>
<accession>A0A8H6RV45</accession>
<comment type="caution">
    <text evidence="4">The sequence shown here is derived from an EMBL/GenBank/DDBJ whole genome shotgun (WGS) entry which is preliminary data.</text>
</comment>
<evidence type="ECO:0000259" key="3">
    <source>
        <dbReference type="Pfam" id="PF12051"/>
    </source>
</evidence>
<protein>
    <recommendedName>
        <fullName evidence="3">DUF3533 domain-containing protein</fullName>
    </recommendedName>
</protein>
<feature type="transmembrane region" description="Helical" evidence="2">
    <location>
        <begin position="229"/>
        <end position="250"/>
    </location>
</feature>
<feature type="compositionally biased region" description="Polar residues" evidence="1">
    <location>
        <begin position="7"/>
        <end position="22"/>
    </location>
</feature>
<dbReference type="GO" id="GO:0016020">
    <property type="term" value="C:membrane"/>
    <property type="evidence" value="ECO:0007669"/>
    <property type="project" value="TreeGrafter"/>
</dbReference>
<keyword evidence="2" id="KW-0472">Membrane</keyword>
<dbReference type="InterPro" id="IPR053001">
    <property type="entry name" value="MNNG_permease-like"/>
</dbReference>
<proteinExistence type="predicted"/>
<evidence type="ECO:0000313" key="5">
    <source>
        <dbReference type="Proteomes" id="UP000660729"/>
    </source>
</evidence>
<feature type="domain" description="DUF3533" evidence="3">
    <location>
        <begin position="39"/>
        <end position="404"/>
    </location>
</feature>
<reference evidence="4" key="1">
    <citation type="submission" date="2020-04" db="EMBL/GenBank/DDBJ databases">
        <title>Draft genome resource of the tomato pathogen Pseudocercospora fuligena.</title>
        <authorList>
            <person name="Zaccaron A."/>
        </authorList>
    </citation>
    <scope>NUCLEOTIDE SEQUENCE</scope>
    <source>
        <strain evidence="4">PF001</strain>
    </source>
</reference>
<evidence type="ECO:0000256" key="1">
    <source>
        <dbReference type="SAM" id="MobiDB-lite"/>
    </source>
</evidence>
<keyword evidence="2" id="KW-1133">Transmembrane helix</keyword>
<gene>
    <name evidence="4" type="ORF">HII31_00800</name>
</gene>
<dbReference type="PANTHER" id="PTHR34814">
    <property type="entry name" value="NITROSOGUANIDINE RESISTANCE PROTEIN SNG1"/>
    <property type="match status" value="1"/>
</dbReference>
<feature type="transmembrane region" description="Helical" evidence="2">
    <location>
        <begin position="35"/>
        <end position="58"/>
    </location>
</feature>
<dbReference type="InterPro" id="IPR022703">
    <property type="entry name" value="DUF3533"/>
</dbReference>
<dbReference type="AlphaFoldDB" id="A0A8H6RV45"/>
<dbReference type="Pfam" id="PF12051">
    <property type="entry name" value="DUF3533"/>
    <property type="match status" value="1"/>
</dbReference>
<organism evidence="4 5">
    <name type="scientific">Pseudocercospora fuligena</name>
    <dbReference type="NCBI Taxonomy" id="685502"/>
    <lineage>
        <taxon>Eukaryota</taxon>
        <taxon>Fungi</taxon>
        <taxon>Dikarya</taxon>
        <taxon>Ascomycota</taxon>
        <taxon>Pezizomycotina</taxon>
        <taxon>Dothideomycetes</taxon>
        <taxon>Dothideomycetidae</taxon>
        <taxon>Mycosphaerellales</taxon>
        <taxon>Mycosphaerellaceae</taxon>
        <taxon>Pseudocercospora</taxon>
    </lineage>
</organism>
<sequence>MRFLRNPANTKSPRTDGHSPQTFWHTTGKNLLKAIIPPFIMLQILFLGLQSYIFGSVFRNGDRVHNMKVLAVNFDDGIVGQALQEASQLLQSPSFPTLVWTDNEDYPTPEDIYDEVRKGHYWAGIYSIGGASERLNAALHGGEAAQSYQANNTIRYVFNGMRYPNQEQGEIQSSLETLISTSRIVFNKLNGTAAANLLPRSDSTAAQVLLSPIMSSSINIKEASAGGRVLYNTAAQILVILPSFFLMMALNGIASGLQLYSKASLLMNAYVRASLSFAYTFIGSLCAASVIYAYREGMEISGGQHMLLWMALWLYMHVQFLVFDVATTFIPQTFIAFFTVSWAIINISSVLVPFDLTAGFYHWEYASPTYNMYQLEIAIISGSGCYDRGVWLSLPIMFVWWIVMLGAASLAVLVRCRMARKAALDAAAKAVDEKTSAETSSDVESMRSVTTDFTTHSDLQLHRV</sequence>
<keyword evidence="5" id="KW-1185">Reference proteome</keyword>
<dbReference type="PANTHER" id="PTHR34814:SF2">
    <property type="entry name" value="DUF3533 DOMAIN-CONTAINING PROTEIN"/>
    <property type="match status" value="1"/>
</dbReference>
<name>A0A8H6RV45_9PEZI</name>
<feature type="transmembrane region" description="Helical" evidence="2">
    <location>
        <begin position="329"/>
        <end position="352"/>
    </location>
</feature>
<evidence type="ECO:0000256" key="2">
    <source>
        <dbReference type="SAM" id="Phobius"/>
    </source>
</evidence>
<dbReference type="OrthoDB" id="2140105at2759"/>
<evidence type="ECO:0000313" key="4">
    <source>
        <dbReference type="EMBL" id="KAF7197711.1"/>
    </source>
</evidence>